<evidence type="ECO:0000313" key="1">
    <source>
        <dbReference type="EMBL" id="AIG64320.1"/>
    </source>
</evidence>
<keyword evidence="2" id="KW-1185">Reference proteome</keyword>
<dbReference type="PANTHER" id="PTHR23404">
    <property type="entry name" value="MOLYBDOPTERIN SYNTHASE RELATED"/>
    <property type="match status" value="1"/>
</dbReference>
<dbReference type="Pfam" id="PF02391">
    <property type="entry name" value="MoaE"/>
    <property type="match status" value="1"/>
</dbReference>
<dbReference type="CDD" id="cd00756">
    <property type="entry name" value="MoaE"/>
    <property type="match status" value="1"/>
</dbReference>
<gene>
    <name evidence="1" type="ORF">CATYP_06535</name>
</gene>
<name>A0ABN4DD04_9CORY</name>
<evidence type="ECO:0000313" key="2">
    <source>
        <dbReference type="Proteomes" id="UP000028504"/>
    </source>
</evidence>
<proteinExistence type="predicted"/>
<reference evidence="1 2" key="1">
    <citation type="submission" date="2014-07" db="EMBL/GenBank/DDBJ databases">
        <title>Complete genome sequence of Corynebacterium atypicum DSM 44849: identifiction of the mycolic acid biosynthesis genes.</title>
        <authorList>
            <person name="Tippelt A."/>
            <person name="Mollmann S."/>
            <person name="Albersmeier A."/>
            <person name="Jaenicke S."/>
            <person name="Ruckert C."/>
            <person name="Tauch A."/>
        </authorList>
    </citation>
    <scope>NUCLEOTIDE SEQUENCE [LARGE SCALE GENOMIC DNA]</scope>
    <source>
        <strain evidence="1 2">R2070</strain>
    </source>
</reference>
<dbReference type="InterPro" id="IPR003448">
    <property type="entry name" value="Mopterin_biosynth_MoaE"/>
</dbReference>
<organism evidence="1 2">
    <name type="scientific">Corynebacterium atypicum</name>
    <dbReference type="NCBI Taxonomy" id="191610"/>
    <lineage>
        <taxon>Bacteria</taxon>
        <taxon>Bacillati</taxon>
        <taxon>Actinomycetota</taxon>
        <taxon>Actinomycetes</taxon>
        <taxon>Mycobacteriales</taxon>
        <taxon>Corynebacteriaceae</taxon>
        <taxon>Corynebacterium</taxon>
    </lineage>
</organism>
<dbReference type="Gene3D" id="3.90.1170.40">
    <property type="entry name" value="Molybdopterin biosynthesis MoaE subunit"/>
    <property type="match status" value="1"/>
</dbReference>
<dbReference type="Proteomes" id="UP000028504">
    <property type="component" value="Chromosome"/>
</dbReference>
<protein>
    <submittedName>
        <fullName evidence="1">Molybdopterin converting factor</fullName>
    </submittedName>
</protein>
<accession>A0ABN4DD04</accession>
<dbReference type="EMBL" id="CP008944">
    <property type="protein sequence ID" value="AIG64320.1"/>
    <property type="molecule type" value="Genomic_DNA"/>
</dbReference>
<dbReference type="InterPro" id="IPR036563">
    <property type="entry name" value="MoaE_sf"/>
</dbReference>
<dbReference type="SUPFAM" id="SSF54690">
    <property type="entry name" value="Molybdopterin synthase subunit MoaE"/>
    <property type="match status" value="1"/>
</dbReference>
<sequence length="146" mass="15580">MREQTGKVIAAFLTDEPLEGRLEEAKRETSTPAMGAVVTFEGVVRDHDGGAGVKALTYSAHPSAASVMHEVAGEVIAHHPQARIWAAHRTGDLQVGDVAFLVVVAAAHRAGAFGALIEVVDEVKARVPVWKDQERADGSHQWVGLE</sequence>